<sequence length="217" mass="23410">MPSRVVNLGEGSLGLRGRAVTWWLLVALVGGGVMLYVMLERRRQPLCFSYGEDDICGGKGKRAKGGKREKLLPVHPTEIQTSISPSSAVELNTTSALANYATEAGGGPTYRVLIASGRSLHWVIEGGGVPTSFRVCDERPAGQTERLAMMWATTLLALLSASCATLASPSYYGQQKLEEGRRALTRLLIDCSLLLQRHSSKEAMGSRAGDKERGMVE</sequence>
<feature type="transmembrane region" description="Helical" evidence="1">
    <location>
        <begin position="20"/>
        <end position="39"/>
    </location>
</feature>
<proteinExistence type="predicted"/>
<reference evidence="2" key="1">
    <citation type="submission" date="2020-11" db="EMBL/GenBank/DDBJ databases">
        <authorList>
            <person name="Tran Van P."/>
        </authorList>
    </citation>
    <scope>NUCLEOTIDE SEQUENCE</scope>
</reference>
<name>A0A7R9J005_TIMCA</name>
<keyword evidence="1" id="KW-1133">Transmembrane helix</keyword>
<evidence type="ECO:0000256" key="1">
    <source>
        <dbReference type="SAM" id="Phobius"/>
    </source>
</evidence>
<organism evidence="2">
    <name type="scientific">Timema californicum</name>
    <name type="common">California timema</name>
    <name type="synonym">Walking stick</name>
    <dbReference type="NCBI Taxonomy" id="61474"/>
    <lineage>
        <taxon>Eukaryota</taxon>
        <taxon>Metazoa</taxon>
        <taxon>Ecdysozoa</taxon>
        <taxon>Arthropoda</taxon>
        <taxon>Hexapoda</taxon>
        <taxon>Insecta</taxon>
        <taxon>Pterygota</taxon>
        <taxon>Neoptera</taxon>
        <taxon>Polyneoptera</taxon>
        <taxon>Phasmatodea</taxon>
        <taxon>Timematodea</taxon>
        <taxon>Timematoidea</taxon>
        <taxon>Timematidae</taxon>
        <taxon>Timema</taxon>
    </lineage>
</organism>
<gene>
    <name evidence="2" type="ORF">TCMB3V08_LOCUS2525</name>
</gene>
<dbReference type="AlphaFoldDB" id="A0A7R9J005"/>
<dbReference type="EMBL" id="OE179808">
    <property type="protein sequence ID" value="CAD7569802.1"/>
    <property type="molecule type" value="Genomic_DNA"/>
</dbReference>
<protein>
    <submittedName>
        <fullName evidence="2">(California timema) hypothetical protein</fullName>
    </submittedName>
</protein>
<keyword evidence="1" id="KW-0812">Transmembrane</keyword>
<keyword evidence="1" id="KW-0472">Membrane</keyword>
<evidence type="ECO:0000313" key="2">
    <source>
        <dbReference type="EMBL" id="CAD7569802.1"/>
    </source>
</evidence>
<accession>A0A7R9J005</accession>